<evidence type="ECO:0000313" key="2">
    <source>
        <dbReference type="EMBL" id="PSO05267.1"/>
    </source>
</evidence>
<keyword evidence="1" id="KW-0812">Transmembrane</keyword>
<dbReference type="AlphaFoldDB" id="A0A2R6C303"/>
<keyword evidence="1" id="KW-1133">Transmembrane helix</keyword>
<keyword evidence="1" id="KW-0472">Membrane</keyword>
<feature type="transmembrane region" description="Helical" evidence="1">
    <location>
        <begin position="68"/>
        <end position="87"/>
    </location>
</feature>
<organism evidence="2 3">
    <name type="scientific">Candidatus Marsarchaeota G2 archaeon ECH_B_SAG-G16</name>
    <dbReference type="NCBI Taxonomy" id="1978167"/>
    <lineage>
        <taxon>Archaea</taxon>
        <taxon>Candidatus Marsarchaeota</taxon>
        <taxon>Candidatus Marsarchaeota group 2</taxon>
    </lineage>
</organism>
<gene>
    <name evidence="2" type="ORF">B9Q13_02300</name>
</gene>
<accession>A0A2R6C303</accession>
<sequence length="94" mass="10990">MPYDVFRRSVNRTFRRFAILEDAKAKLENYTNLAILIVSFSSLQNFFRQYVKGSSINLSILKIKVVNVFSLCIYMLNSLALIVLIWFNGNYKRA</sequence>
<dbReference type="Proteomes" id="UP000241886">
    <property type="component" value="Unassembled WGS sequence"/>
</dbReference>
<proteinExistence type="predicted"/>
<name>A0A2R6C303_9ARCH</name>
<comment type="caution">
    <text evidence="2">The sequence shown here is derived from an EMBL/GenBank/DDBJ whole genome shotgun (WGS) entry which is preliminary data.</text>
</comment>
<evidence type="ECO:0000256" key="1">
    <source>
        <dbReference type="SAM" id="Phobius"/>
    </source>
</evidence>
<reference evidence="2 3" key="1">
    <citation type="submission" date="2017-04" db="EMBL/GenBank/DDBJ databases">
        <title>Novel microbial lineages endemic to geothermal iron-oxide mats fill important gaps in the evolutionary history of Archaea.</title>
        <authorList>
            <person name="Jay Z.J."/>
            <person name="Beam J.P."/>
            <person name="Dlakic M."/>
            <person name="Rusch D.B."/>
            <person name="Kozubal M.A."/>
            <person name="Inskeep W.P."/>
        </authorList>
    </citation>
    <scope>NUCLEOTIDE SEQUENCE [LARGE SCALE GENOMIC DNA]</scope>
    <source>
        <strain evidence="2">ECH_B_SAG-G16</strain>
    </source>
</reference>
<evidence type="ECO:0000313" key="3">
    <source>
        <dbReference type="Proteomes" id="UP000241886"/>
    </source>
</evidence>
<dbReference type="EMBL" id="NEXO01000035">
    <property type="protein sequence ID" value="PSO05267.1"/>
    <property type="molecule type" value="Genomic_DNA"/>
</dbReference>
<protein>
    <submittedName>
        <fullName evidence="2">Uncharacterized protein</fullName>
    </submittedName>
</protein>